<keyword evidence="5" id="KW-0408">Iron</keyword>
<dbReference type="SUPFAM" id="SSF54862">
    <property type="entry name" value="4Fe-4S ferredoxins"/>
    <property type="match status" value="1"/>
</dbReference>
<dbReference type="Pfam" id="PF12801">
    <property type="entry name" value="Fer4_5"/>
    <property type="match status" value="1"/>
</dbReference>
<evidence type="ECO:0000256" key="1">
    <source>
        <dbReference type="ARBA" id="ARBA00022448"/>
    </source>
</evidence>
<keyword evidence="1" id="KW-0813">Transport</keyword>
<dbReference type="Pfam" id="PF13746">
    <property type="entry name" value="Fer4_18"/>
    <property type="match status" value="1"/>
</dbReference>
<evidence type="ECO:0000256" key="7">
    <source>
        <dbReference type="SAM" id="Phobius"/>
    </source>
</evidence>
<evidence type="ECO:0000313" key="9">
    <source>
        <dbReference type="EMBL" id="MBM3116845.1"/>
    </source>
</evidence>
<sequence length="473" mass="52522">MSKTIPIVQVPAEAAYETTVNVAGRRKIHARMAHGFWSNWRIAAVVATQLFFYLVPWWQIDGQQALLFDLETFRFNVFGMVWLPQDLIYLAALLIFCAVALFAWTAVAGRLWCGFTCPQTVYTEMFMWIERWVEGERNARIRLDRAPPSAGKVARKAVKHGLWIALALWTGFTFAGYFTPIRPLWQATLAWSVGGWTTFWILCYALITYGHAGWLREQICLHMCPYSRFQSAMFDRDTLVVSYDSQRGEPRGGRRKDADFAGDGLGSCVDCTVCVQVCPTGIDIRNGLQYECIGCGACIDACNDVMDKMSYPRGLIRFTTEHAQAAGAGRATIARRMLRPKVLAYAAVLFAVAGTSAIGLVNHQPLKLEIARDRGILSRTAENGDVENVYMLTIQNVDDRPHRYRISAAGLPGLQMPELAPVAIAAGGSETVSLHLSMAEDRVAAGRHEIAIGVASVDDPALHVKEKTTFFGR</sequence>
<dbReference type="Gene3D" id="2.60.40.10">
    <property type="entry name" value="Immunoglobulins"/>
    <property type="match status" value="1"/>
</dbReference>
<accession>A0ABS2BN25</accession>
<dbReference type="InterPro" id="IPR032879">
    <property type="entry name" value="FixG_C"/>
</dbReference>
<feature type="transmembrane region" description="Helical" evidence="7">
    <location>
        <begin position="184"/>
        <end position="207"/>
    </location>
</feature>
<evidence type="ECO:0000256" key="2">
    <source>
        <dbReference type="ARBA" id="ARBA00022485"/>
    </source>
</evidence>
<dbReference type="RefSeq" id="WP_203539083.1">
    <property type="nucleotide sequence ID" value="NZ_JAESND010000007.1"/>
</dbReference>
<dbReference type="PROSITE" id="PS00198">
    <property type="entry name" value="4FE4S_FER_1"/>
    <property type="match status" value="1"/>
</dbReference>
<protein>
    <submittedName>
        <fullName evidence="9">Cytochrome c oxidase accessory protein CcoG</fullName>
    </submittedName>
</protein>
<dbReference type="Pfam" id="PF11614">
    <property type="entry name" value="FixG_C"/>
    <property type="match status" value="1"/>
</dbReference>
<feature type="transmembrane region" description="Helical" evidence="7">
    <location>
        <begin position="161"/>
        <end position="178"/>
    </location>
</feature>
<keyword evidence="2" id="KW-0004">4Fe-4S</keyword>
<keyword evidence="10" id="KW-1185">Reference proteome</keyword>
<keyword evidence="7" id="KW-1133">Transmembrane helix</keyword>
<organism evidence="9 10">
    <name type="scientific">Jeongeupia naejangsanensis</name>
    <dbReference type="NCBI Taxonomy" id="613195"/>
    <lineage>
        <taxon>Bacteria</taxon>
        <taxon>Pseudomonadati</taxon>
        <taxon>Pseudomonadota</taxon>
        <taxon>Betaproteobacteria</taxon>
        <taxon>Neisseriales</taxon>
        <taxon>Chitinibacteraceae</taxon>
        <taxon>Jeongeupia</taxon>
    </lineage>
</organism>
<dbReference type="PANTHER" id="PTHR30176">
    <property type="entry name" value="FERREDOXIN-TYPE PROTEIN NAPH"/>
    <property type="match status" value="1"/>
</dbReference>
<evidence type="ECO:0000313" key="10">
    <source>
        <dbReference type="Proteomes" id="UP000809431"/>
    </source>
</evidence>
<dbReference type="InterPro" id="IPR051684">
    <property type="entry name" value="Electron_Trans/Redox"/>
</dbReference>
<evidence type="ECO:0000256" key="4">
    <source>
        <dbReference type="ARBA" id="ARBA00022982"/>
    </source>
</evidence>
<feature type="transmembrane region" description="Helical" evidence="7">
    <location>
        <begin position="342"/>
        <end position="361"/>
    </location>
</feature>
<proteinExistence type="predicted"/>
<keyword evidence="3" id="KW-0479">Metal-binding</keyword>
<dbReference type="InterPro" id="IPR013783">
    <property type="entry name" value="Ig-like_fold"/>
</dbReference>
<keyword evidence="7" id="KW-0472">Membrane</keyword>
<evidence type="ECO:0000256" key="6">
    <source>
        <dbReference type="ARBA" id="ARBA00023014"/>
    </source>
</evidence>
<evidence type="ECO:0000256" key="3">
    <source>
        <dbReference type="ARBA" id="ARBA00022723"/>
    </source>
</evidence>
<dbReference type="InterPro" id="IPR017900">
    <property type="entry name" value="4Fe4S_Fe_S_CS"/>
</dbReference>
<dbReference type="NCBIfam" id="TIGR02745">
    <property type="entry name" value="ccoG_rdxA_fixG"/>
    <property type="match status" value="1"/>
</dbReference>
<evidence type="ECO:0000259" key="8">
    <source>
        <dbReference type="PROSITE" id="PS51379"/>
    </source>
</evidence>
<dbReference type="PROSITE" id="PS51379">
    <property type="entry name" value="4FE4S_FER_2"/>
    <property type="match status" value="1"/>
</dbReference>
<dbReference type="InterPro" id="IPR014116">
    <property type="entry name" value="Cyt_c_oxidase_cbb3_FixG"/>
</dbReference>
<dbReference type="Proteomes" id="UP000809431">
    <property type="component" value="Unassembled WGS sequence"/>
</dbReference>
<keyword evidence="7" id="KW-0812">Transmembrane</keyword>
<comment type="caution">
    <text evidence="9">The sequence shown here is derived from an EMBL/GenBank/DDBJ whole genome shotgun (WGS) entry which is preliminary data.</text>
</comment>
<gene>
    <name evidence="9" type="primary">ccoG</name>
    <name evidence="9" type="ORF">JMJ54_13500</name>
</gene>
<feature type="domain" description="4Fe-4S ferredoxin-type" evidence="8">
    <location>
        <begin position="258"/>
        <end position="287"/>
    </location>
</feature>
<dbReference type="InterPro" id="IPR017896">
    <property type="entry name" value="4Fe4S_Fe-S-bd"/>
</dbReference>
<reference evidence="9 10" key="1">
    <citation type="submission" date="2021-01" db="EMBL/GenBank/DDBJ databases">
        <title>Draft Genome Sequence and Polyhydroxyalkanoate Biosynthetic Potential of Jeongeupia naejangsanensis Type Strain DSM 24253.</title>
        <authorList>
            <person name="Turrini P."/>
            <person name="Artuso I."/>
            <person name="Lugli G.A."/>
            <person name="Frangipani E."/>
            <person name="Ventura M."/>
            <person name="Visca P."/>
        </authorList>
    </citation>
    <scope>NUCLEOTIDE SEQUENCE [LARGE SCALE GENOMIC DNA]</scope>
    <source>
        <strain evidence="9 10">DSM 24253</strain>
    </source>
</reference>
<evidence type="ECO:0000256" key="5">
    <source>
        <dbReference type="ARBA" id="ARBA00023004"/>
    </source>
</evidence>
<name>A0ABS2BN25_9NEIS</name>
<feature type="transmembrane region" description="Helical" evidence="7">
    <location>
        <begin position="40"/>
        <end position="60"/>
    </location>
</feature>
<dbReference type="PANTHER" id="PTHR30176:SF3">
    <property type="entry name" value="FERREDOXIN-TYPE PROTEIN NAPH"/>
    <property type="match status" value="1"/>
</dbReference>
<feature type="transmembrane region" description="Helical" evidence="7">
    <location>
        <begin position="87"/>
        <end position="107"/>
    </location>
</feature>
<keyword evidence="4" id="KW-0249">Electron transport</keyword>
<dbReference type="EMBL" id="JAESND010000007">
    <property type="protein sequence ID" value="MBM3116845.1"/>
    <property type="molecule type" value="Genomic_DNA"/>
</dbReference>
<keyword evidence="6" id="KW-0411">Iron-sulfur</keyword>